<protein>
    <recommendedName>
        <fullName evidence="1">Aminoglycoside phosphotransferase domain-containing protein</fullName>
    </recommendedName>
</protein>
<dbReference type="SUPFAM" id="SSF56112">
    <property type="entry name" value="Protein kinase-like (PK-like)"/>
    <property type="match status" value="1"/>
</dbReference>
<gene>
    <name evidence="2" type="ORF">A1O3_06175</name>
</gene>
<evidence type="ECO:0000313" key="3">
    <source>
        <dbReference type="Proteomes" id="UP000019478"/>
    </source>
</evidence>
<proteinExistence type="predicted"/>
<dbReference type="PANTHER" id="PTHR21310:SF39">
    <property type="entry name" value="AMINOGLYCOSIDE PHOSPHOTRANSFERASE DOMAIN-CONTAINING PROTEIN"/>
    <property type="match status" value="1"/>
</dbReference>
<feature type="domain" description="Aminoglycoside phosphotransferase" evidence="1">
    <location>
        <begin position="59"/>
        <end position="215"/>
    </location>
</feature>
<dbReference type="GeneID" id="19170285"/>
<evidence type="ECO:0000259" key="1">
    <source>
        <dbReference type="Pfam" id="PF01636"/>
    </source>
</evidence>
<dbReference type="HOGENOM" id="CLU_057145_1_1_1"/>
<dbReference type="InterPro" id="IPR002575">
    <property type="entry name" value="Aminoglycoside_PTrfase"/>
</dbReference>
<keyword evidence="3" id="KW-1185">Reference proteome</keyword>
<dbReference type="InterPro" id="IPR011009">
    <property type="entry name" value="Kinase-like_dom_sf"/>
</dbReference>
<organism evidence="2 3">
    <name type="scientific">Capronia epimyces CBS 606.96</name>
    <dbReference type="NCBI Taxonomy" id="1182542"/>
    <lineage>
        <taxon>Eukaryota</taxon>
        <taxon>Fungi</taxon>
        <taxon>Dikarya</taxon>
        <taxon>Ascomycota</taxon>
        <taxon>Pezizomycotina</taxon>
        <taxon>Eurotiomycetes</taxon>
        <taxon>Chaetothyriomycetidae</taxon>
        <taxon>Chaetothyriales</taxon>
        <taxon>Herpotrichiellaceae</taxon>
        <taxon>Capronia</taxon>
    </lineage>
</organism>
<reference evidence="2 3" key="1">
    <citation type="submission" date="2013-03" db="EMBL/GenBank/DDBJ databases">
        <title>The Genome Sequence of Capronia epimyces CBS 606.96.</title>
        <authorList>
            <consortium name="The Broad Institute Genomics Platform"/>
            <person name="Cuomo C."/>
            <person name="de Hoog S."/>
            <person name="Gorbushina A."/>
            <person name="Walker B."/>
            <person name="Young S.K."/>
            <person name="Zeng Q."/>
            <person name="Gargeya S."/>
            <person name="Fitzgerald M."/>
            <person name="Haas B."/>
            <person name="Abouelleil A."/>
            <person name="Allen A.W."/>
            <person name="Alvarado L."/>
            <person name="Arachchi H.M."/>
            <person name="Berlin A.M."/>
            <person name="Chapman S.B."/>
            <person name="Gainer-Dewar J."/>
            <person name="Goldberg J."/>
            <person name="Griggs A."/>
            <person name="Gujja S."/>
            <person name="Hansen M."/>
            <person name="Howarth C."/>
            <person name="Imamovic A."/>
            <person name="Ireland A."/>
            <person name="Larimer J."/>
            <person name="McCowan C."/>
            <person name="Murphy C."/>
            <person name="Pearson M."/>
            <person name="Poon T.W."/>
            <person name="Priest M."/>
            <person name="Roberts A."/>
            <person name="Saif S."/>
            <person name="Shea T."/>
            <person name="Sisk P."/>
            <person name="Sykes S."/>
            <person name="Wortman J."/>
            <person name="Nusbaum C."/>
            <person name="Birren B."/>
        </authorList>
    </citation>
    <scope>NUCLEOTIDE SEQUENCE [LARGE SCALE GENOMIC DNA]</scope>
    <source>
        <strain evidence="2 3">CBS 606.96</strain>
    </source>
</reference>
<dbReference type="Pfam" id="PF01636">
    <property type="entry name" value="APH"/>
    <property type="match status" value="1"/>
</dbReference>
<dbReference type="STRING" id="1182542.W9XPC6"/>
<dbReference type="Proteomes" id="UP000019478">
    <property type="component" value="Unassembled WGS sequence"/>
</dbReference>
<sequence>MATSYNEMMKSFSDDEIIQRCKEATPDLLLSSVPYGGKVVKLTDQLAVKCGWLLGKDEAGNQAKAYEMLDPSIVRVPRVHRYFMDSKEHGYIVMDLMEGVIKDSIAEGPDQAAMSRILEHFASFKSQKPGPLTGGGPSRGFLFGDADHPTFESVQDMEAWFNVRLLDPKTEISFKGLELVFCHLDLFPRNIFWLDNHPPCVLDWTSAGFYPRIFERCSQLITQQPETNPVILDQSISQFEAVQVDLVHKAWWNNIKFSL</sequence>
<dbReference type="PANTHER" id="PTHR21310">
    <property type="entry name" value="AMINOGLYCOSIDE PHOSPHOTRANSFERASE-RELATED-RELATED"/>
    <property type="match status" value="1"/>
</dbReference>
<dbReference type="RefSeq" id="XP_007734485.1">
    <property type="nucleotide sequence ID" value="XM_007736295.1"/>
</dbReference>
<dbReference type="eggNOG" id="ENOG502SH7E">
    <property type="taxonomic scope" value="Eukaryota"/>
</dbReference>
<dbReference type="AlphaFoldDB" id="W9XPC6"/>
<name>W9XPC6_9EURO</name>
<dbReference type="OrthoDB" id="3250044at2759"/>
<dbReference type="InterPro" id="IPR051678">
    <property type="entry name" value="AGP_Transferase"/>
</dbReference>
<evidence type="ECO:0000313" key="2">
    <source>
        <dbReference type="EMBL" id="EXJ82362.1"/>
    </source>
</evidence>
<comment type="caution">
    <text evidence="2">The sequence shown here is derived from an EMBL/GenBank/DDBJ whole genome shotgun (WGS) entry which is preliminary data.</text>
</comment>
<dbReference type="EMBL" id="AMGY01000005">
    <property type="protein sequence ID" value="EXJ82362.1"/>
    <property type="molecule type" value="Genomic_DNA"/>
</dbReference>
<accession>W9XPC6</accession>